<dbReference type="Proteomes" id="UP001494902">
    <property type="component" value="Unassembled WGS sequence"/>
</dbReference>
<sequence length="69" mass="8206">MGRRVAAYDLQRRIYDIIERGFRGTRNSDYFATSTRYVVAEFLGWLEIIRRFAANRDKLPREIPPRDVA</sequence>
<proteinExistence type="predicted"/>
<gene>
    <name evidence="1" type="ORF">WIS52_26395</name>
</gene>
<protein>
    <submittedName>
        <fullName evidence="1">Uncharacterized protein</fullName>
    </submittedName>
</protein>
<organism evidence="1 2">
    <name type="scientific">Pseudonocardia nematodicida</name>
    <dbReference type="NCBI Taxonomy" id="1206997"/>
    <lineage>
        <taxon>Bacteria</taxon>
        <taxon>Bacillati</taxon>
        <taxon>Actinomycetota</taxon>
        <taxon>Actinomycetes</taxon>
        <taxon>Pseudonocardiales</taxon>
        <taxon>Pseudonocardiaceae</taxon>
        <taxon>Pseudonocardia</taxon>
    </lineage>
</organism>
<reference evidence="1 2" key="1">
    <citation type="submission" date="2024-03" db="EMBL/GenBank/DDBJ databases">
        <title>Draft genome sequence of Pseudonocardia nematodicida JCM 31783.</title>
        <authorList>
            <person name="Butdee W."/>
            <person name="Duangmal K."/>
        </authorList>
    </citation>
    <scope>NUCLEOTIDE SEQUENCE [LARGE SCALE GENOMIC DNA]</scope>
    <source>
        <strain evidence="1 2">JCM 31783</strain>
    </source>
</reference>
<keyword evidence="2" id="KW-1185">Reference proteome</keyword>
<dbReference type="EMBL" id="JBEDNQ010000012">
    <property type="protein sequence ID" value="MEQ3554018.1"/>
    <property type="molecule type" value="Genomic_DNA"/>
</dbReference>
<evidence type="ECO:0000313" key="1">
    <source>
        <dbReference type="EMBL" id="MEQ3554018.1"/>
    </source>
</evidence>
<comment type="caution">
    <text evidence="1">The sequence shown here is derived from an EMBL/GenBank/DDBJ whole genome shotgun (WGS) entry which is preliminary data.</text>
</comment>
<evidence type="ECO:0000313" key="2">
    <source>
        <dbReference type="Proteomes" id="UP001494902"/>
    </source>
</evidence>
<accession>A0ABV1KHV1</accession>
<name>A0ABV1KHV1_9PSEU</name>
<dbReference type="RefSeq" id="WP_349301081.1">
    <property type="nucleotide sequence ID" value="NZ_JBEDNQ010000012.1"/>
</dbReference>